<dbReference type="PANTHER" id="PTHR31415">
    <property type="entry name" value="OS05G0367900 PROTEIN"/>
    <property type="match status" value="1"/>
</dbReference>
<keyword evidence="8" id="KW-1185">Reference proteome</keyword>
<evidence type="ECO:0000313" key="7">
    <source>
        <dbReference type="EMBL" id="ESR62347.1"/>
    </source>
</evidence>
<evidence type="ECO:0000256" key="5">
    <source>
        <dbReference type="SAM" id="Phobius"/>
    </source>
</evidence>
<evidence type="ECO:0000313" key="8">
    <source>
        <dbReference type="Proteomes" id="UP000030687"/>
    </source>
</evidence>
<dbReference type="AlphaFoldDB" id="V4U8R2"/>
<proteinExistence type="predicted"/>
<evidence type="ECO:0000256" key="2">
    <source>
        <dbReference type="ARBA" id="ARBA00022692"/>
    </source>
</evidence>
<protein>
    <recommendedName>
        <fullName evidence="6">Late embryogenesis abundant protein LEA-2 subgroup domain-containing protein</fullName>
    </recommendedName>
</protein>
<dbReference type="Proteomes" id="UP000030687">
    <property type="component" value="Unassembled WGS sequence"/>
</dbReference>
<organism evidence="7 8">
    <name type="scientific">Citrus clementina</name>
    <name type="common">Clementine</name>
    <name type="synonym">Citrus deliciosa x Citrus sinensis</name>
    <dbReference type="NCBI Taxonomy" id="85681"/>
    <lineage>
        <taxon>Eukaryota</taxon>
        <taxon>Viridiplantae</taxon>
        <taxon>Streptophyta</taxon>
        <taxon>Embryophyta</taxon>
        <taxon>Tracheophyta</taxon>
        <taxon>Spermatophyta</taxon>
        <taxon>Magnoliopsida</taxon>
        <taxon>eudicotyledons</taxon>
        <taxon>Gunneridae</taxon>
        <taxon>Pentapetalae</taxon>
        <taxon>rosids</taxon>
        <taxon>malvids</taxon>
        <taxon>Sapindales</taxon>
        <taxon>Rutaceae</taxon>
        <taxon>Aurantioideae</taxon>
        <taxon>Citrus</taxon>
    </lineage>
</organism>
<dbReference type="STRING" id="85681.V4U8R2"/>
<dbReference type="GO" id="GO:0005886">
    <property type="term" value="C:plasma membrane"/>
    <property type="evidence" value="ECO:0007669"/>
    <property type="project" value="TreeGrafter"/>
</dbReference>
<keyword evidence="3 5" id="KW-1133">Transmembrane helix</keyword>
<gene>
    <name evidence="7" type="ORF">CICLE_v10016780mg</name>
</gene>
<keyword evidence="4 5" id="KW-0472">Membrane</keyword>
<sequence length="199" mass="23263">MATERRSFSYRLLCAIFFTPIFVVGIIFLILWLSLRPHHPKFHVKEFTLQGLGQTNGYLNVNVTVRNPSHRVRIYYDSMRGSVYYKDQRVGVVSVFESHYQEPKNTTILHYVYNEPLALTTQASNNQRTIEIMNDRTQGMVVYSLQFKSVIKYKGSMWDKRSHRMRATCNVGVGPNGVILAKYKDRQCHVHMSLFELYT</sequence>
<dbReference type="InterPro" id="IPR044839">
    <property type="entry name" value="NDR1-like"/>
</dbReference>
<dbReference type="PANTHER" id="PTHR31415:SF3">
    <property type="entry name" value="LATE EMBRYOGENESIS ABUNDANT (LEA) HYDROXYPROLINE-RICH GLYCOPROTEIN FAMILY"/>
    <property type="match status" value="1"/>
</dbReference>
<keyword evidence="2 5" id="KW-0812">Transmembrane</keyword>
<dbReference type="OMA" id="HRMRATC"/>
<dbReference type="InterPro" id="IPR004864">
    <property type="entry name" value="LEA_2"/>
</dbReference>
<dbReference type="InParanoid" id="V4U8R2"/>
<comment type="subcellular location">
    <subcellularLocation>
        <location evidence="1">Membrane</location>
        <topology evidence="1">Single-pass membrane protein</topology>
    </subcellularLocation>
</comment>
<evidence type="ECO:0000256" key="1">
    <source>
        <dbReference type="ARBA" id="ARBA00004167"/>
    </source>
</evidence>
<dbReference type="Pfam" id="PF03168">
    <property type="entry name" value="LEA_2"/>
    <property type="match status" value="1"/>
</dbReference>
<evidence type="ECO:0000256" key="3">
    <source>
        <dbReference type="ARBA" id="ARBA00022989"/>
    </source>
</evidence>
<dbReference type="eggNOG" id="ENOG502QZ39">
    <property type="taxonomic scope" value="Eukaryota"/>
</dbReference>
<reference evidence="7 8" key="1">
    <citation type="submission" date="2013-10" db="EMBL/GenBank/DDBJ databases">
        <authorList>
            <consortium name="International Citrus Genome Consortium"/>
            <person name="Jenkins J."/>
            <person name="Schmutz J."/>
            <person name="Prochnik S."/>
            <person name="Rokhsar D."/>
            <person name="Gmitter F."/>
            <person name="Ollitrault P."/>
            <person name="Machado M."/>
            <person name="Talon M."/>
            <person name="Wincker P."/>
            <person name="Jaillon O."/>
            <person name="Morgante M."/>
        </authorList>
    </citation>
    <scope>NUCLEOTIDE SEQUENCE</scope>
    <source>
        <strain evidence="8">cv. Clemenules</strain>
    </source>
</reference>
<dbReference type="EMBL" id="KI536312">
    <property type="protein sequence ID" value="ESR62347.1"/>
    <property type="molecule type" value="Genomic_DNA"/>
</dbReference>
<feature type="domain" description="Late embryogenesis abundant protein LEA-2 subgroup" evidence="6">
    <location>
        <begin position="63"/>
        <end position="169"/>
    </location>
</feature>
<evidence type="ECO:0000259" key="6">
    <source>
        <dbReference type="Pfam" id="PF03168"/>
    </source>
</evidence>
<dbReference type="GO" id="GO:0009506">
    <property type="term" value="C:plasmodesma"/>
    <property type="evidence" value="ECO:0007669"/>
    <property type="project" value="TreeGrafter"/>
</dbReference>
<name>V4U8R2_CITCL</name>
<dbReference type="KEGG" id="cic:CICLE_v10016780mg"/>
<dbReference type="GO" id="GO:0098542">
    <property type="term" value="P:defense response to other organism"/>
    <property type="evidence" value="ECO:0007669"/>
    <property type="project" value="InterPro"/>
</dbReference>
<accession>V4U8R2</accession>
<evidence type="ECO:0000256" key="4">
    <source>
        <dbReference type="ARBA" id="ARBA00023136"/>
    </source>
</evidence>
<feature type="transmembrane region" description="Helical" evidence="5">
    <location>
        <begin position="12"/>
        <end position="35"/>
    </location>
</feature>
<dbReference type="Gramene" id="ESR62347">
    <property type="protein sequence ID" value="ESR62347"/>
    <property type="gene ID" value="CICLE_v10016780mg"/>
</dbReference>